<organism evidence="1 2">
    <name type="scientific">Orbilia oligospora</name>
    <name type="common">Nematode-trapping fungus</name>
    <name type="synonym">Arthrobotrys oligospora</name>
    <dbReference type="NCBI Taxonomy" id="2813651"/>
    <lineage>
        <taxon>Eukaryota</taxon>
        <taxon>Fungi</taxon>
        <taxon>Dikarya</taxon>
        <taxon>Ascomycota</taxon>
        <taxon>Pezizomycotina</taxon>
        <taxon>Orbiliomycetes</taxon>
        <taxon>Orbiliales</taxon>
        <taxon>Orbiliaceae</taxon>
        <taxon>Orbilia</taxon>
    </lineage>
</organism>
<dbReference type="EMBL" id="JAABOJ010000001">
    <property type="protein sequence ID" value="KAF3290913.1"/>
    <property type="molecule type" value="Genomic_DNA"/>
</dbReference>
<gene>
    <name evidence="1" type="ORF">TWF970_000173</name>
</gene>
<sequence>MGCLLIRYQLMGISNVTFRAFYKSQERPDDAVKLVSSLVIEPYPGSAKTRTLARYEGVSGYLYMQPAIPVDDLSSSNTPDKVPAFRNIFHVINVVWELAPVES</sequence>
<protein>
    <submittedName>
        <fullName evidence="1">Uncharacterized protein</fullName>
    </submittedName>
</protein>
<name>A0A7C8VQP0_ORBOL</name>
<dbReference type="AlphaFoldDB" id="A0A7C8VQP0"/>
<accession>A0A7C8VQP0</accession>
<evidence type="ECO:0000313" key="2">
    <source>
        <dbReference type="Proteomes" id="UP000474640"/>
    </source>
</evidence>
<proteinExistence type="predicted"/>
<dbReference type="OrthoDB" id="10580077at2759"/>
<reference evidence="1 2" key="1">
    <citation type="submission" date="2020-01" db="EMBL/GenBank/DDBJ databases">
        <authorList>
            <person name="Palmer J.M."/>
        </authorList>
    </citation>
    <scope>NUCLEOTIDE SEQUENCE [LARGE SCALE GENOMIC DNA]</scope>
    <source>
        <strain evidence="1 2">TWF970</strain>
    </source>
</reference>
<dbReference type="Proteomes" id="UP000474640">
    <property type="component" value="Unassembled WGS sequence"/>
</dbReference>
<comment type="caution">
    <text evidence="1">The sequence shown here is derived from an EMBL/GenBank/DDBJ whole genome shotgun (WGS) entry which is preliminary data.</text>
</comment>
<evidence type="ECO:0000313" key="1">
    <source>
        <dbReference type="EMBL" id="KAF3290913.1"/>
    </source>
</evidence>